<dbReference type="Proteomes" id="UP001594351">
    <property type="component" value="Unassembled WGS sequence"/>
</dbReference>
<name>A0ABV6Z6F2_UNCC1</name>
<evidence type="ECO:0000313" key="1">
    <source>
        <dbReference type="EMBL" id="MFC1854022.1"/>
    </source>
</evidence>
<accession>A0ABV6Z6F2</accession>
<keyword evidence="2" id="KW-1185">Reference proteome</keyword>
<dbReference type="EMBL" id="JBHPBY010000683">
    <property type="protein sequence ID" value="MFC1854022.1"/>
    <property type="molecule type" value="Genomic_DNA"/>
</dbReference>
<gene>
    <name evidence="1" type="ORF">ACFL27_27875</name>
</gene>
<sequence length="83" mass="9699">MKHRVMKKLVEQYYQGWAQQRLDQARAVLAHDLKFRSPQDSFDRADDFFNQCGHLSQNLQRVSFRTALYSESKNPDPKGQALG</sequence>
<organism evidence="1 2">
    <name type="scientific">candidate division CSSED10-310 bacterium</name>
    <dbReference type="NCBI Taxonomy" id="2855610"/>
    <lineage>
        <taxon>Bacteria</taxon>
        <taxon>Bacteria division CSSED10-310</taxon>
    </lineage>
</organism>
<comment type="caution">
    <text evidence="1">The sequence shown here is derived from an EMBL/GenBank/DDBJ whole genome shotgun (WGS) entry which is preliminary data.</text>
</comment>
<reference evidence="1 2" key="1">
    <citation type="submission" date="2024-09" db="EMBL/GenBank/DDBJ databases">
        <title>Laminarin stimulates single cell rates of sulfate reduction while oxygen inhibits transcriptomic activity in coastal marine sediment.</title>
        <authorList>
            <person name="Lindsay M."/>
            <person name="Orcutt B."/>
            <person name="Emerson D."/>
            <person name="Stepanauskas R."/>
            <person name="D'Angelo T."/>
        </authorList>
    </citation>
    <scope>NUCLEOTIDE SEQUENCE [LARGE SCALE GENOMIC DNA]</scope>
    <source>
        <strain evidence="1">SAG AM-311-K15</strain>
    </source>
</reference>
<proteinExistence type="predicted"/>
<protein>
    <submittedName>
        <fullName evidence="1">Nuclear transport factor 2 family protein</fullName>
    </submittedName>
</protein>
<dbReference type="Gene3D" id="3.10.450.50">
    <property type="match status" value="1"/>
</dbReference>
<evidence type="ECO:0000313" key="2">
    <source>
        <dbReference type="Proteomes" id="UP001594351"/>
    </source>
</evidence>